<dbReference type="InterPro" id="IPR029056">
    <property type="entry name" value="Ribokinase-like"/>
</dbReference>
<name>A0ABT3HE93_9HYPH</name>
<dbReference type="InterPro" id="IPR013749">
    <property type="entry name" value="PM/HMP-P_kinase-1"/>
</dbReference>
<dbReference type="Proteomes" id="UP001209755">
    <property type="component" value="Unassembled WGS sequence"/>
</dbReference>
<protein>
    <recommendedName>
        <fullName evidence="1">pyridoxal kinase</fullName>
        <ecNumber evidence="1">2.7.1.35</ecNumber>
    </recommendedName>
</protein>
<dbReference type="SUPFAM" id="SSF53613">
    <property type="entry name" value="Ribokinase-like"/>
    <property type="match status" value="1"/>
</dbReference>
<proteinExistence type="predicted"/>
<gene>
    <name evidence="7" type="ORF">M2319_003059</name>
</gene>
<sequence length="307" mass="32452">MSSAIRVRLRTPKADPNMLLAPKKPAIVVINSLVSRGAVGGRGALFALQRFGFPVWFVPTVVLPWHPGHGPATRFAPPMRDFAAILDDLASSDYLSEVGAVLSGYLGDAEQAEAISCFLAIAREKNPDLKYLCDPIAGDRGALYVPEPVAEALKEKLLPVADIATPNLFELGWFTGTSPETADEAVMAARGLGPEQVLVSSLPGYLRGGIGNLLVTGTEAIMAEHTTVPEAPHGPGDLLAALFLAHLVDGRDREAALSRAAAAVYELVSRSVKRGDDELAIAAEQIALDKPMAMVTMRRIGTKAANG</sequence>
<dbReference type="RefSeq" id="WP_319801787.1">
    <property type="nucleotide sequence ID" value="NZ_JAOQNS010000008.1"/>
</dbReference>
<feature type="domain" description="Pyridoxamine kinase/Phosphomethylpyrimidine kinase" evidence="6">
    <location>
        <begin position="98"/>
        <end position="276"/>
    </location>
</feature>
<dbReference type="GO" id="GO:0008478">
    <property type="term" value="F:pyridoxal kinase activity"/>
    <property type="evidence" value="ECO:0007669"/>
    <property type="project" value="UniProtKB-EC"/>
</dbReference>
<evidence type="ECO:0000256" key="1">
    <source>
        <dbReference type="ARBA" id="ARBA00012104"/>
    </source>
</evidence>
<keyword evidence="2 7" id="KW-0808">Transferase</keyword>
<evidence type="ECO:0000256" key="3">
    <source>
        <dbReference type="ARBA" id="ARBA00022741"/>
    </source>
</evidence>
<organism evidence="7 8">
    <name type="scientific">Rhodobium gokarnense</name>
    <dbReference type="NCBI Taxonomy" id="364296"/>
    <lineage>
        <taxon>Bacteria</taxon>
        <taxon>Pseudomonadati</taxon>
        <taxon>Pseudomonadota</taxon>
        <taxon>Alphaproteobacteria</taxon>
        <taxon>Hyphomicrobiales</taxon>
        <taxon>Rhodobiaceae</taxon>
        <taxon>Rhodobium</taxon>
    </lineage>
</organism>
<evidence type="ECO:0000256" key="2">
    <source>
        <dbReference type="ARBA" id="ARBA00022679"/>
    </source>
</evidence>
<evidence type="ECO:0000313" key="8">
    <source>
        <dbReference type="Proteomes" id="UP001209755"/>
    </source>
</evidence>
<accession>A0ABT3HE93</accession>
<dbReference type="EMBL" id="JAOQNS010000008">
    <property type="protein sequence ID" value="MCW2308713.1"/>
    <property type="molecule type" value="Genomic_DNA"/>
</dbReference>
<dbReference type="InterPro" id="IPR004625">
    <property type="entry name" value="PyrdxlKinase"/>
</dbReference>
<keyword evidence="3" id="KW-0547">Nucleotide-binding</keyword>
<evidence type="ECO:0000313" key="7">
    <source>
        <dbReference type="EMBL" id="MCW2308713.1"/>
    </source>
</evidence>
<keyword evidence="5" id="KW-0067">ATP-binding</keyword>
<dbReference type="CDD" id="cd01173">
    <property type="entry name" value="pyridoxal_pyridoxamine_kinase"/>
    <property type="match status" value="1"/>
</dbReference>
<evidence type="ECO:0000256" key="4">
    <source>
        <dbReference type="ARBA" id="ARBA00022777"/>
    </source>
</evidence>
<evidence type="ECO:0000259" key="6">
    <source>
        <dbReference type="Pfam" id="PF08543"/>
    </source>
</evidence>
<comment type="caution">
    <text evidence="7">The sequence shown here is derived from an EMBL/GenBank/DDBJ whole genome shotgun (WGS) entry which is preliminary data.</text>
</comment>
<dbReference type="Pfam" id="PF08543">
    <property type="entry name" value="Phos_pyr_kin"/>
    <property type="match status" value="1"/>
</dbReference>
<keyword evidence="4 7" id="KW-0418">Kinase</keyword>
<dbReference type="Gene3D" id="3.40.1190.20">
    <property type="match status" value="1"/>
</dbReference>
<keyword evidence="8" id="KW-1185">Reference proteome</keyword>
<dbReference type="PANTHER" id="PTHR10534:SF2">
    <property type="entry name" value="PYRIDOXAL KINASE"/>
    <property type="match status" value="1"/>
</dbReference>
<reference evidence="8" key="1">
    <citation type="submission" date="2023-07" db="EMBL/GenBank/DDBJ databases">
        <title>Genome sequencing of Purple Non-Sulfur Bacteria from various extreme environments.</title>
        <authorList>
            <person name="Mayer M."/>
        </authorList>
    </citation>
    <scope>NUCLEOTIDE SEQUENCE [LARGE SCALE GENOMIC DNA]</scope>
    <source>
        <strain evidence="8">DSM 17935</strain>
    </source>
</reference>
<dbReference type="NCBIfam" id="TIGR00687">
    <property type="entry name" value="pyridox_kin"/>
    <property type="match status" value="1"/>
</dbReference>
<dbReference type="EC" id="2.7.1.35" evidence="1"/>
<dbReference type="PANTHER" id="PTHR10534">
    <property type="entry name" value="PYRIDOXAL KINASE"/>
    <property type="match status" value="1"/>
</dbReference>
<evidence type="ECO:0000256" key="5">
    <source>
        <dbReference type="ARBA" id="ARBA00022840"/>
    </source>
</evidence>